<accession>A0A7I7M5U1</accession>
<dbReference type="InterPro" id="IPR005561">
    <property type="entry name" value="ANTAR"/>
</dbReference>
<dbReference type="Gene3D" id="3.30.450.40">
    <property type="match status" value="1"/>
</dbReference>
<dbReference type="GO" id="GO:0003723">
    <property type="term" value="F:RNA binding"/>
    <property type="evidence" value="ECO:0007669"/>
    <property type="project" value="InterPro"/>
</dbReference>
<dbReference type="PROSITE" id="PS50921">
    <property type="entry name" value="ANTAR"/>
    <property type="match status" value="1"/>
</dbReference>
<keyword evidence="2" id="KW-0804">Transcription</keyword>
<feature type="domain" description="ANTAR" evidence="3">
    <location>
        <begin position="185"/>
        <end position="246"/>
    </location>
</feature>
<evidence type="ECO:0000313" key="4">
    <source>
        <dbReference type="EMBL" id="BBX67558.1"/>
    </source>
</evidence>
<dbReference type="EMBL" id="AP022574">
    <property type="protein sequence ID" value="BBX67558.1"/>
    <property type="molecule type" value="Genomic_DNA"/>
</dbReference>
<dbReference type="PIRSF" id="PIRSF036625">
    <property type="entry name" value="GAF_ANTAR"/>
    <property type="match status" value="1"/>
</dbReference>
<dbReference type="Proteomes" id="UP000466514">
    <property type="component" value="Chromosome"/>
</dbReference>
<reference evidence="4 5" key="1">
    <citation type="journal article" date="2019" name="Emerg. Microbes Infect.">
        <title>Comprehensive subspecies identification of 175 nontuberculous mycobacteria species based on 7547 genomic profiles.</title>
        <authorList>
            <person name="Matsumoto Y."/>
            <person name="Kinjo T."/>
            <person name="Motooka D."/>
            <person name="Nabeya D."/>
            <person name="Jung N."/>
            <person name="Uechi K."/>
            <person name="Horii T."/>
            <person name="Iida T."/>
            <person name="Fujita J."/>
            <person name="Nakamura S."/>
        </authorList>
    </citation>
    <scope>NUCLEOTIDE SEQUENCE [LARGE SCALE GENOMIC DNA]</scope>
    <source>
        <strain evidence="4 5">JCM 13323</strain>
    </source>
</reference>
<evidence type="ECO:0000256" key="1">
    <source>
        <dbReference type="ARBA" id="ARBA00023015"/>
    </source>
</evidence>
<evidence type="ECO:0000313" key="5">
    <source>
        <dbReference type="Proteomes" id="UP000466514"/>
    </source>
</evidence>
<proteinExistence type="predicted"/>
<protein>
    <submittedName>
        <fullName evidence="4">Transcriptional regulator</fullName>
    </submittedName>
</protein>
<dbReference type="InterPro" id="IPR029016">
    <property type="entry name" value="GAF-like_dom_sf"/>
</dbReference>
<dbReference type="SMART" id="SM01012">
    <property type="entry name" value="ANTAR"/>
    <property type="match status" value="1"/>
</dbReference>
<keyword evidence="1" id="KW-0805">Transcription regulation</keyword>
<sequence length="252" mass="27249">MDFATAGTSFRMSSNEPAYRPDEELAGIFAGLSGVLLTEDTVAEALGTVTSLAADTIGDSTGAGVSLLDPAGTRISSGATDPLVKRLDDLQYRYDEGPCLTAWQESTVVRSDPEEDERRWPSWTRAAQALGLRSFLSAALITGERTLGAIKVYSTATDAYSDRDADLLRRFAIQAAIFVSNVQTMQAAGQMSDTLKETLRRRDVLAMARGIVMARNHIGPEEAFRRLVVESHTSRRVLTDVADRIVASATEA</sequence>
<dbReference type="AlphaFoldDB" id="A0A7I7M5U1"/>
<dbReference type="SMART" id="SM00065">
    <property type="entry name" value="GAF"/>
    <property type="match status" value="1"/>
</dbReference>
<dbReference type="InterPro" id="IPR036388">
    <property type="entry name" value="WH-like_DNA-bd_sf"/>
</dbReference>
<evidence type="ECO:0000259" key="3">
    <source>
        <dbReference type="PROSITE" id="PS50921"/>
    </source>
</evidence>
<dbReference type="KEGG" id="mpsc:MPSYJ_10190"/>
<dbReference type="Pfam" id="PF13185">
    <property type="entry name" value="GAF_2"/>
    <property type="match status" value="1"/>
</dbReference>
<gene>
    <name evidence="4" type="ORF">MPSYJ_10190</name>
</gene>
<name>A0A7I7M5U1_9MYCO</name>
<dbReference type="InterPro" id="IPR003018">
    <property type="entry name" value="GAF"/>
</dbReference>
<dbReference type="Gene3D" id="1.10.10.10">
    <property type="entry name" value="Winged helix-like DNA-binding domain superfamily/Winged helix DNA-binding domain"/>
    <property type="match status" value="1"/>
</dbReference>
<organism evidence="4 5">
    <name type="scientific">Mycolicibacterium psychrotolerans</name>
    <dbReference type="NCBI Taxonomy" id="216929"/>
    <lineage>
        <taxon>Bacteria</taxon>
        <taxon>Bacillati</taxon>
        <taxon>Actinomycetota</taxon>
        <taxon>Actinomycetes</taxon>
        <taxon>Mycobacteriales</taxon>
        <taxon>Mycobacteriaceae</taxon>
        <taxon>Mycolicibacterium</taxon>
    </lineage>
</organism>
<dbReference type="InterPro" id="IPR012074">
    <property type="entry name" value="GAF_ANTAR"/>
</dbReference>
<dbReference type="SUPFAM" id="SSF55781">
    <property type="entry name" value="GAF domain-like"/>
    <property type="match status" value="1"/>
</dbReference>
<keyword evidence="5" id="KW-1185">Reference proteome</keyword>
<evidence type="ECO:0000256" key="2">
    <source>
        <dbReference type="ARBA" id="ARBA00023163"/>
    </source>
</evidence>
<dbReference type="Pfam" id="PF03861">
    <property type="entry name" value="ANTAR"/>
    <property type="match status" value="1"/>
</dbReference>